<feature type="domain" description="HTH cro/C1-type" evidence="1">
    <location>
        <begin position="32"/>
        <end position="86"/>
    </location>
</feature>
<evidence type="ECO:0000313" key="2">
    <source>
        <dbReference type="EMBL" id="GAA2040683.1"/>
    </source>
</evidence>
<protein>
    <recommendedName>
        <fullName evidence="1">HTH cro/C1-type domain-containing protein</fullName>
    </recommendedName>
</protein>
<evidence type="ECO:0000259" key="1">
    <source>
        <dbReference type="PROSITE" id="PS50943"/>
    </source>
</evidence>
<dbReference type="Proteomes" id="UP001501285">
    <property type="component" value="Unassembled WGS sequence"/>
</dbReference>
<gene>
    <name evidence="2" type="ORF">GCM10009740_37040</name>
</gene>
<organism evidence="2 3">
    <name type="scientific">Terrabacter terrae</name>
    <dbReference type="NCBI Taxonomy" id="318434"/>
    <lineage>
        <taxon>Bacteria</taxon>
        <taxon>Bacillati</taxon>
        <taxon>Actinomycetota</taxon>
        <taxon>Actinomycetes</taxon>
        <taxon>Micrococcales</taxon>
        <taxon>Intrasporangiaceae</taxon>
        <taxon>Terrabacter</taxon>
    </lineage>
</organism>
<dbReference type="EMBL" id="BAAANB010000021">
    <property type="protein sequence ID" value="GAA2040683.1"/>
    <property type="molecule type" value="Genomic_DNA"/>
</dbReference>
<evidence type="ECO:0000313" key="3">
    <source>
        <dbReference type="Proteomes" id="UP001501285"/>
    </source>
</evidence>
<reference evidence="2 3" key="1">
    <citation type="journal article" date="2019" name="Int. J. Syst. Evol. Microbiol.">
        <title>The Global Catalogue of Microorganisms (GCM) 10K type strain sequencing project: providing services to taxonomists for standard genome sequencing and annotation.</title>
        <authorList>
            <consortium name="The Broad Institute Genomics Platform"/>
            <consortium name="The Broad Institute Genome Sequencing Center for Infectious Disease"/>
            <person name="Wu L."/>
            <person name="Ma J."/>
        </authorList>
    </citation>
    <scope>NUCLEOTIDE SEQUENCE [LARGE SCALE GENOMIC DNA]</scope>
    <source>
        <strain evidence="2 3">JCM 14283</strain>
    </source>
</reference>
<keyword evidence="3" id="KW-1185">Reference proteome</keyword>
<dbReference type="SMART" id="SM00530">
    <property type="entry name" value="HTH_XRE"/>
    <property type="match status" value="1"/>
</dbReference>
<dbReference type="PROSITE" id="PS50943">
    <property type="entry name" value="HTH_CROC1"/>
    <property type="match status" value="1"/>
</dbReference>
<accession>A0ABN2UQ14</accession>
<dbReference type="Pfam" id="PF01381">
    <property type="entry name" value="HTH_3"/>
    <property type="match status" value="1"/>
</dbReference>
<dbReference type="SUPFAM" id="SSF47413">
    <property type="entry name" value="lambda repressor-like DNA-binding domains"/>
    <property type="match status" value="1"/>
</dbReference>
<dbReference type="CDD" id="cd00093">
    <property type="entry name" value="HTH_XRE"/>
    <property type="match status" value="1"/>
</dbReference>
<sequence length="97" mass="10921">MTATYNFVVSPEIRTVDTVNLDKRGIVHHNNLRAWRTASGLTLHEVSDLTGLSRSYLCRLEQNERTAPPFTKVKIARSLGVSISALFPRRDVGGERR</sequence>
<dbReference type="InterPro" id="IPR001387">
    <property type="entry name" value="Cro/C1-type_HTH"/>
</dbReference>
<proteinExistence type="predicted"/>
<dbReference type="InterPro" id="IPR010982">
    <property type="entry name" value="Lambda_DNA-bd_dom_sf"/>
</dbReference>
<name>A0ABN2UQ14_9MICO</name>
<comment type="caution">
    <text evidence="2">The sequence shown here is derived from an EMBL/GenBank/DDBJ whole genome shotgun (WGS) entry which is preliminary data.</text>
</comment>
<dbReference type="Gene3D" id="1.10.260.40">
    <property type="entry name" value="lambda repressor-like DNA-binding domains"/>
    <property type="match status" value="1"/>
</dbReference>